<organism evidence="2">
    <name type="scientific">bioreactor metagenome</name>
    <dbReference type="NCBI Taxonomy" id="1076179"/>
    <lineage>
        <taxon>unclassified sequences</taxon>
        <taxon>metagenomes</taxon>
        <taxon>ecological metagenomes</taxon>
    </lineage>
</organism>
<dbReference type="Gene3D" id="1.10.10.10">
    <property type="entry name" value="Winged helix-like DNA-binding domain superfamily/Winged helix DNA-binding domain"/>
    <property type="match status" value="1"/>
</dbReference>
<dbReference type="Gene3D" id="3.90.79.10">
    <property type="entry name" value="Nucleoside Triphosphate Pyrophosphohydrolase"/>
    <property type="match status" value="1"/>
</dbReference>
<proteinExistence type="predicted"/>
<dbReference type="SUPFAM" id="SSF55811">
    <property type="entry name" value="Nudix"/>
    <property type="match status" value="1"/>
</dbReference>
<evidence type="ECO:0000313" key="2">
    <source>
        <dbReference type="EMBL" id="MPL64027.1"/>
    </source>
</evidence>
<dbReference type="InterPro" id="IPR015797">
    <property type="entry name" value="NUDIX_hydrolase-like_dom_sf"/>
</dbReference>
<comment type="caution">
    <text evidence="2">The sequence shown here is derived from an EMBL/GenBank/DDBJ whole genome shotgun (WGS) entry which is preliminary data.</text>
</comment>
<accession>A0A644TC16</accession>
<name>A0A644TC16_9ZZZZ</name>
<sequence>MDFKEIIINNSKKAYEMYVPHISVDTVIFGFNGDQLKVLLLKMKFNHQYFLPGGYMKKEENLESAAIRILRERTQLDKIFLQEFAVFSELNRSEEAFKDFPDDLWHKKRFISVGYYALVNHKDVSPIGDELSESCDWIILDELESQNITMDHKKIIEKALNTLREQISHKPIGLNLLPEKFTLSELQKLYEAIHGRTLNRGNFYRKIKNIGILKKLDEKRKGGAHKAPDLYTFDQENYFKILENGINNW</sequence>
<dbReference type="CDD" id="cd18873">
    <property type="entry name" value="NUDIX_NadM_like"/>
    <property type="match status" value="1"/>
</dbReference>
<dbReference type="InterPro" id="IPR036388">
    <property type="entry name" value="WH-like_DNA-bd_sf"/>
</dbReference>
<evidence type="ECO:0000259" key="1">
    <source>
        <dbReference type="PROSITE" id="PS51462"/>
    </source>
</evidence>
<dbReference type="InterPro" id="IPR036390">
    <property type="entry name" value="WH_DNA-bd_sf"/>
</dbReference>
<dbReference type="InterPro" id="IPR054105">
    <property type="entry name" value="WHD_NrtR"/>
</dbReference>
<dbReference type="Pfam" id="PF21906">
    <property type="entry name" value="WHD_NrtR"/>
    <property type="match status" value="1"/>
</dbReference>
<dbReference type="InterPro" id="IPR000086">
    <property type="entry name" value="NUDIX_hydrolase_dom"/>
</dbReference>
<reference evidence="2" key="1">
    <citation type="submission" date="2019-08" db="EMBL/GenBank/DDBJ databases">
        <authorList>
            <person name="Kucharzyk K."/>
            <person name="Murdoch R.W."/>
            <person name="Higgins S."/>
            <person name="Loffler F."/>
        </authorList>
    </citation>
    <scope>NUCLEOTIDE SEQUENCE</scope>
</reference>
<dbReference type="EMBL" id="VSSQ01000023">
    <property type="protein sequence ID" value="MPL64027.1"/>
    <property type="molecule type" value="Genomic_DNA"/>
</dbReference>
<dbReference type="PANTHER" id="PTHR43736:SF4">
    <property type="entry name" value="SLR1690 PROTEIN"/>
    <property type="match status" value="1"/>
</dbReference>
<gene>
    <name evidence="2" type="ORF">SDC9_09676</name>
</gene>
<dbReference type="PANTHER" id="PTHR43736">
    <property type="entry name" value="ADP-RIBOSE PYROPHOSPHATASE"/>
    <property type="match status" value="1"/>
</dbReference>
<protein>
    <recommendedName>
        <fullName evidence="1">Nudix hydrolase domain-containing protein</fullName>
    </recommendedName>
</protein>
<dbReference type="Pfam" id="PF00293">
    <property type="entry name" value="NUDIX"/>
    <property type="match status" value="1"/>
</dbReference>
<feature type="domain" description="Nudix hydrolase" evidence="1">
    <location>
        <begin position="19"/>
        <end position="164"/>
    </location>
</feature>
<dbReference type="PROSITE" id="PS51462">
    <property type="entry name" value="NUDIX"/>
    <property type="match status" value="1"/>
</dbReference>
<dbReference type="AlphaFoldDB" id="A0A644TC16"/>
<dbReference type="SUPFAM" id="SSF46785">
    <property type="entry name" value="Winged helix' DNA-binding domain"/>
    <property type="match status" value="1"/>
</dbReference>